<reference evidence="5 6" key="1">
    <citation type="journal article" date="2014" name="BMC Genomics">
        <title>Comparison of environmental and isolate Sulfobacillus genomes reveals diverse carbon, sulfur, nitrogen, and hydrogen metabolisms.</title>
        <authorList>
            <person name="Justice N.B."/>
            <person name="Norman A."/>
            <person name="Brown C.T."/>
            <person name="Singh A."/>
            <person name="Thomas B.C."/>
            <person name="Banfield J.F."/>
        </authorList>
    </citation>
    <scope>NUCLEOTIDE SEQUENCE [LARGE SCALE GENOMIC DNA]</scope>
    <source>
        <strain evidence="5">AMDSBA3</strain>
    </source>
</reference>
<keyword evidence="2" id="KW-0238">DNA-binding</keyword>
<dbReference type="InterPro" id="IPR036390">
    <property type="entry name" value="WH_DNA-bd_sf"/>
</dbReference>
<dbReference type="PROSITE" id="PS51000">
    <property type="entry name" value="HTH_DEOR_2"/>
    <property type="match status" value="1"/>
</dbReference>
<dbReference type="PANTHER" id="PTHR30363:SF44">
    <property type="entry name" value="AGA OPERON TRANSCRIPTIONAL REPRESSOR-RELATED"/>
    <property type="match status" value="1"/>
</dbReference>
<dbReference type="InterPro" id="IPR014036">
    <property type="entry name" value="DeoR-like_C"/>
</dbReference>
<dbReference type="PANTHER" id="PTHR30363">
    <property type="entry name" value="HTH-TYPE TRANSCRIPTIONAL REGULATOR SRLR-RELATED"/>
    <property type="match status" value="1"/>
</dbReference>
<dbReference type="Pfam" id="PF00455">
    <property type="entry name" value="DeoRC"/>
    <property type="match status" value="1"/>
</dbReference>
<dbReference type="SUPFAM" id="SSF46785">
    <property type="entry name" value="Winged helix' DNA-binding domain"/>
    <property type="match status" value="1"/>
</dbReference>
<dbReference type="AlphaFoldDB" id="A0A2T2WJM3"/>
<dbReference type="Gene3D" id="1.10.10.10">
    <property type="entry name" value="Winged helix-like DNA-binding domain superfamily/Winged helix DNA-binding domain"/>
    <property type="match status" value="1"/>
</dbReference>
<accession>A0A2T2WJM3</accession>
<dbReference type="SMART" id="SM00420">
    <property type="entry name" value="HTH_DEOR"/>
    <property type="match status" value="1"/>
</dbReference>
<keyword evidence="1" id="KW-0805">Transcription regulation</keyword>
<dbReference type="InterPro" id="IPR036388">
    <property type="entry name" value="WH-like_DNA-bd_sf"/>
</dbReference>
<comment type="caution">
    <text evidence="5">The sequence shown here is derived from an EMBL/GenBank/DDBJ whole genome shotgun (WGS) entry which is preliminary data.</text>
</comment>
<dbReference type="InterPro" id="IPR037171">
    <property type="entry name" value="NagB/RpiA_transferase-like"/>
</dbReference>
<dbReference type="SUPFAM" id="SSF100950">
    <property type="entry name" value="NagB/RpiA/CoA transferase-like"/>
    <property type="match status" value="1"/>
</dbReference>
<keyword evidence="3" id="KW-0804">Transcription</keyword>
<dbReference type="PROSITE" id="PS00894">
    <property type="entry name" value="HTH_DEOR_1"/>
    <property type="match status" value="1"/>
</dbReference>
<sequence>MNPRTTGLGSDGGCGQLTMWLRLIDTMPKRGRRTLAQWQDRHQQIINLLKAEGALSITALAERFDCSPATIRRDIAILQPQMTELKKYHGVVAVDGAVTERHYQDKVTESQAEKEHIAEAVCGIIADGSVVGLNGGTTTMAVAREIVGTNKQVTVVTNAINVAFELSHSDVTVVVIGGVLRTFNFETTGLMAVHNLESLHLDWVILGANGIHPVFGVSTVSEPEAAIGAAFARHADQVMVVVDHTKLGHQALHRMLGWTDVSALASDVAASPVIAGWRPGLPLELYHQTGLANVWRVMPS</sequence>
<name>A0A2T2WJM3_9FIRM</name>
<evidence type="ECO:0000313" key="5">
    <source>
        <dbReference type="EMBL" id="PSR22432.1"/>
    </source>
</evidence>
<evidence type="ECO:0000259" key="4">
    <source>
        <dbReference type="PROSITE" id="PS51000"/>
    </source>
</evidence>
<dbReference type="EMBL" id="PXYV01000017">
    <property type="protein sequence ID" value="PSR22432.1"/>
    <property type="molecule type" value="Genomic_DNA"/>
</dbReference>
<gene>
    <name evidence="5" type="ORF">C7B45_06855</name>
</gene>
<feature type="domain" description="HTH deoR-type" evidence="4">
    <location>
        <begin position="38"/>
        <end position="94"/>
    </location>
</feature>
<dbReference type="GO" id="GO:0003677">
    <property type="term" value="F:DNA binding"/>
    <property type="evidence" value="ECO:0007669"/>
    <property type="project" value="UniProtKB-KW"/>
</dbReference>
<dbReference type="GO" id="GO:0003700">
    <property type="term" value="F:DNA-binding transcription factor activity"/>
    <property type="evidence" value="ECO:0007669"/>
    <property type="project" value="InterPro"/>
</dbReference>
<dbReference type="Pfam" id="PF08220">
    <property type="entry name" value="HTH_DeoR"/>
    <property type="match status" value="1"/>
</dbReference>
<dbReference type="Proteomes" id="UP000241848">
    <property type="component" value="Unassembled WGS sequence"/>
</dbReference>
<evidence type="ECO:0000256" key="1">
    <source>
        <dbReference type="ARBA" id="ARBA00023015"/>
    </source>
</evidence>
<proteinExistence type="predicted"/>
<dbReference type="InterPro" id="IPR050313">
    <property type="entry name" value="Carb_Metab_HTH_regulators"/>
</dbReference>
<organism evidence="5 6">
    <name type="scientific">Sulfobacillus acidophilus</name>
    <dbReference type="NCBI Taxonomy" id="53633"/>
    <lineage>
        <taxon>Bacteria</taxon>
        <taxon>Bacillati</taxon>
        <taxon>Bacillota</taxon>
        <taxon>Clostridia</taxon>
        <taxon>Eubacteriales</taxon>
        <taxon>Clostridiales Family XVII. Incertae Sedis</taxon>
        <taxon>Sulfobacillus</taxon>
    </lineage>
</organism>
<dbReference type="InterPro" id="IPR018356">
    <property type="entry name" value="Tscrpt_reg_HTH_DeoR_CS"/>
</dbReference>
<protein>
    <submittedName>
        <fullName evidence="5">DeoR/GlpR transcriptional regulator</fullName>
    </submittedName>
</protein>
<evidence type="ECO:0000256" key="3">
    <source>
        <dbReference type="ARBA" id="ARBA00023163"/>
    </source>
</evidence>
<dbReference type="InterPro" id="IPR001034">
    <property type="entry name" value="DeoR_HTH"/>
</dbReference>
<dbReference type="Gene3D" id="3.40.50.1360">
    <property type="match status" value="1"/>
</dbReference>
<dbReference type="SMART" id="SM01134">
    <property type="entry name" value="DeoRC"/>
    <property type="match status" value="1"/>
</dbReference>
<evidence type="ECO:0000256" key="2">
    <source>
        <dbReference type="ARBA" id="ARBA00023125"/>
    </source>
</evidence>
<evidence type="ECO:0000313" key="6">
    <source>
        <dbReference type="Proteomes" id="UP000241848"/>
    </source>
</evidence>